<sequence length="94" mass="10505">DNDQGDNGEVECVSLTPYFKLDSMEENGYAIKIKTVLDRETENEVVVVLKCSDHGNPSLHSFVNFTVRVSDMNDNTPVFKESEYSITLTEGDSP</sequence>
<dbReference type="CDD" id="cd11304">
    <property type="entry name" value="Cadherin_repeat"/>
    <property type="match status" value="1"/>
</dbReference>
<dbReference type="GO" id="GO:0005886">
    <property type="term" value="C:plasma membrane"/>
    <property type="evidence" value="ECO:0007669"/>
    <property type="project" value="InterPro"/>
</dbReference>
<keyword evidence="7" id="KW-0325">Glycoprotein</keyword>
<name>A0A0B6YWB8_9EUPU</name>
<dbReference type="GO" id="GO:0005509">
    <property type="term" value="F:calcium ion binding"/>
    <property type="evidence" value="ECO:0007669"/>
    <property type="project" value="UniProtKB-UniRule"/>
</dbReference>
<dbReference type="PANTHER" id="PTHR24028:SF146">
    <property type="entry name" value="CADHERIN 96CB, ISOFORM D-RELATED"/>
    <property type="match status" value="1"/>
</dbReference>
<evidence type="ECO:0000259" key="9">
    <source>
        <dbReference type="PROSITE" id="PS50268"/>
    </source>
</evidence>
<dbReference type="InterPro" id="IPR020894">
    <property type="entry name" value="Cadherin_CS"/>
</dbReference>
<dbReference type="AlphaFoldDB" id="A0A0B6YWB8"/>
<dbReference type="InterPro" id="IPR015919">
    <property type="entry name" value="Cadherin-like_sf"/>
</dbReference>
<evidence type="ECO:0000256" key="2">
    <source>
        <dbReference type="ARBA" id="ARBA00022692"/>
    </source>
</evidence>
<evidence type="ECO:0000256" key="5">
    <source>
        <dbReference type="ARBA" id="ARBA00022989"/>
    </source>
</evidence>
<evidence type="ECO:0000256" key="6">
    <source>
        <dbReference type="ARBA" id="ARBA00023136"/>
    </source>
</evidence>
<accession>A0A0B6YWB8</accession>
<dbReference type="PROSITE" id="PS00232">
    <property type="entry name" value="CADHERIN_1"/>
    <property type="match status" value="1"/>
</dbReference>
<dbReference type="PROSITE" id="PS50268">
    <property type="entry name" value="CADHERIN_2"/>
    <property type="match status" value="1"/>
</dbReference>
<dbReference type="InterPro" id="IPR002126">
    <property type="entry name" value="Cadherin-like_dom"/>
</dbReference>
<feature type="non-terminal residue" evidence="10">
    <location>
        <position position="1"/>
    </location>
</feature>
<evidence type="ECO:0000256" key="4">
    <source>
        <dbReference type="ARBA" id="ARBA00022837"/>
    </source>
</evidence>
<keyword evidence="3" id="KW-0677">Repeat</keyword>
<dbReference type="PANTHER" id="PTHR24028">
    <property type="entry name" value="CADHERIN-87A"/>
    <property type="match status" value="1"/>
</dbReference>
<feature type="domain" description="Cadherin" evidence="9">
    <location>
        <begin position="18"/>
        <end position="79"/>
    </location>
</feature>
<protein>
    <recommendedName>
        <fullName evidence="9">Cadherin domain-containing protein</fullName>
    </recommendedName>
</protein>
<evidence type="ECO:0000256" key="3">
    <source>
        <dbReference type="ARBA" id="ARBA00022737"/>
    </source>
</evidence>
<comment type="subcellular location">
    <subcellularLocation>
        <location evidence="1">Membrane</location>
        <topology evidence="1">Single-pass membrane protein</topology>
    </subcellularLocation>
</comment>
<gene>
    <name evidence="10" type="primary">ORF39551</name>
</gene>
<dbReference type="SUPFAM" id="SSF49313">
    <property type="entry name" value="Cadherin-like"/>
    <property type="match status" value="1"/>
</dbReference>
<organism evidence="10">
    <name type="scientific">Arion vulgaris</name>
    <dbReference type="NCBI Taxonomy" id="1028688"/>
    <lineage>
        <taxon>Eukaryota</taxon>
        <taxon>Metazoa</taxon>
        <taxon>Spiralia</taxon>
        <taxon>Lophotrochozoa</taxon>
        <taxon>Mollusca</taxon>
        <taxon>Gastropoda</taxon>
        <taxon>Heterobranchia</taxon>
        <taxon>Euthyneura</taxon>
        <taxon>Panpulmonata</taxon>
        <taxon>Eupulmonata</taxon>
        <taxon>Stylommatophora</taxon>
        <taxon>Helicina</taxon>
        <taxon>Arionoidea</taxon>
        <taxon>Arionidae</taxon>
        <taxon>Arion</taxon>
    </lineage>
</organism>
<keyword evidence="6" id="KW-0472">Membrane</keyword>
<keyword evidence="4 8" id="KW-0106">Calcium</keyword>
<feature type="non-terminal residue" evidence="10">
    <location>
        <position position="94"/>
    </location>
</feature>
<evidence type="ECO:0000256" key="1">
    <source>
        <dbReference type="ARBA" id="ARBA00004167"/>
    </source>
</evidence>
<keyword evidence="2" id="KW-0812">Transmembrane</keyword>
<dbReference type="PRINTS" id="PR00205">
    <property type="entry name" value="CADHERIN"/>
</dbReference>
<reference evidence="10" key="1">
    <citation type="submission" date="2014-12" db="EMBL/GenBank/DDBJ databases">
        <title>Insight into the proteome of Arion vulgaris.</title>
        <authorList>
            <person name="Aradska J."/>
            <person name="Bulat T."/>
            <person name="Smidak R."/>
            <person name="Sarate P."/>
            <person name="Gangsoo J."/>
            <person name="Sialana F."/>
            <person name="Bilban M."/>
            <person name="Lubec G."/>
        </authorList>
    </citation>
    <scope>NUCLEOTIDE SEQUENCE</scope>
    <source>
        <tissue evidence="10">Skin</tissue>
    </source>
</reference>
<dbReference type="Gene3D" id="2.60.40.60">
    <property type="entry name" value="Cadherins"/>
    <property type="match status" value="1"/>
</dbReference>
<dbReference type="EMBL" id="HACG01013628">
    <property type="protein sequence ID" value="CEK60493.1"/>
    <property type="molecule type" value="Transcribed_RNA"/>
</dbReference>
<evidence type="ECO:0000313" key="10">
    <source>
        <dbReference type="EMBL" id="CEK60493.1"/>
    </source>
</evidence>
<dbReference type="GO" id="GO:0007156">
    <property type="term" value="P:homophilic cell adhesion via plasma membrane adhesion molecules"/>
    <property type="evidence" value="ECO:0007669"/>
    <property type="project" value="InterPro"/>
</dbReference>
<keyword evidence="5" id="KW-1133">Transmembrane helix</keyword>
<proteinExistence type="predicted"/>
<evidence type="ECO:0000256" key="7">
    <source>
        <dbReference type="ARBA" id="ARBA00023180"/>
    </source>
</evidence>
<evidence type="ECO:0000256" key="8">
    <source>
        <dbReference type="PROSITE-ProRule" id="PRU00043"/>
    </source>
</evidence>
<dbReference type="SMART" id="SM00112">
    <property type="entry name" value="CA"/>
    <property type="match status" value="1"/>
</dbReference>
<dbReference type="InterPro" id="IPR050174">
    <property type="entry name" value="Protocadherin/Cadherin-CA"/>
</dbReference>